<keyword evidence="2" id="KW-1185">Reference proteome</keyword>
<dbReference type="EMBL" id="KV425554">
    <property type="protein sequence ID" value="KZT29488.1"/>
    <property type="molecule type" value="Genomic_DNA"/>
</dbReference>
<evidence type="ECO:0000313" key="1">
    <source>
        <dbReference type="EMBL" id="KZT29488.1"/>
    </source>
</evidence>
<proteinExistence type="predicted"/>
<protein>
    <submittedName>
        <fullName evidence="1">Uncharacterized protein</fullName>
    </submittedName>
</protein>
<name>A0A165VCQ0_9AGAM</name>
<sequence>MCPRPSLRYQLEANSGCSDGQLQCWTRNIQMHDDLDLTRDSEQLKEDETSSAGVVNRNLGRWRWWWSVMQ</sequence>
<dbReference type="Proteomes" id="UP000076761">
    <property type="component" value="Unassembled WGS sequence"/>
</dbReference>
<accession>A0A165VCQ0</accession>
<gene>
    <name evidence="1" type="ORF">NEOLEDRAFT_1128250</name>
</gene>
<reference evidence="1 2" key="1">
    <citation type="journal article" date="2016" name="Mol. Biol. Evol.">
        <title>Comparative Genomics of Early-Diverging Mushroom-Forming Fungi Provides Insights into the Origins of Lignocellulose Decay Capabilities.</title>
        <authorList>
            <person name="Nagy L.G."/>
            <person name="Riley R."/>
            <person name="Tritt A."/>
            <person name="Adam C."/>
            <person name="Daum C."/>
            <person name="Floudas D."/>
            <person name="Sun H."/>
            <person name="Yadav J.S."/>
            <person name="Pangilinan J."/>
            <person name="Larsson K.H."/>
            <person name="Matsuura K."/>
            <person name="Barry K."/>
            <person name="Labutti K."/>
            <person name="Kuo R."/>
            <person name="Ohm R.A."/>
            <person name="Bhattacharya S.S."/>
            <person name="Shirouzu T."/>
            <person name="Yoshinaga Y."/>
            <person name="Martin F.M."/>
            <person name="Grigoriev I.V."/>
            <person name="Hibbett D.S."/>
        </authorList>
    </citation>
    <scope>NUCLEOTIDE SEQUENCE [LARGE SCALE GENOMIC DNA]</scope>
    <source>
        <strain evidence="1 2">HHB14362 ss-1</strain>
    </source>
</reference>
<dbReference type="InParanoid" id="A0A165VCQ0"/>
<evidence type="ECO:0000313" key="2">
    <source>
        <dbReference type="Proteomes" id="UP000076761"/>
    </source>
</evidence>
<organism evidence="1 2">
    <name type="scientific">Neolentinus lepideus HHB14362 ss-1</name>
    <dbReference type="NCBI Taxonomy" id="1314782"/>
    <lineage>
        <taxon>Eukaryota</taxon>
        <taxon>Fungi</taxon>
        <taxon>Dikarya</taxon>
        <taxon>Basidiomycota</taxon>
        <taxon>Agaricomycotina</taxon>
        <taxon>Agaricomycetes</taxon>
        <taxon>Gloeophyllales</taxon>
        <taxon>Gloeophyllaceae</taxon>
        <taxon>Neolentinus</taxon>
    </lineage>
</organism>
<dbReference type="AlphaFoldDB" id="A0A165VCQ0"/>